<sequence length="223" mass="25168">MASTERTRELVFNEDTVDVAMARLEAFDCDTLLAVHSRLQTLVAERTAHELKQSGAREPICLNGTKIPPEIMFNILEWCRLVCRSFYSIVTDVRTWTTIPEVAYKTGGRLDEAIVGLPETLEVFCRYPNLRTWTISTTLNFISVSSADIDAIAMATPELKNIEGIWFTFWRVCQKMDLASLTRLTVTSDDGLKSIDSPLIQSASLQYLDYWMGSIEGTVNELL</sequence>
<feature type="non-terminal residue" evidence="1">
    <location>
        <position position="223"/>
    </location>
</feature>
<keyword evidence="2" id="KW-1185">Reference proteome</keyword>
<gene>
    <name evidence="1" type="ORF">SARC_11181</name>
</gene>
<reference evidence="1 2" key="1">
    <citation type="submission" date="2011-02" db="EMBL/GenBank/DDBJ databases">
        <title>The Genome Sequence of Sphaeroforma arctica JP610.</title>
        <authorList>
            <consortium name="The Broad Institute Genome Sequencing Platform"/>
            <person name="Russ C."/>
            <person name="Cuomo C."/>
            <person name="Young S.K."/>
            <person name="Zeng Q."/>
            <person name="Gargeya S."/>
            <person name="Alvarado L."/>
            <person name="Berlin A."/>
            <person name="Chapman S.B."/>
            <person name="Chen Z."/>
            <person name="Freedman E."/>
            <person name="Gellesch M."/>
            <person name="Goldberg J."/>
            <person name="Griggs A."/>
            <person name="Gujja S."/>
            <person name="Heilman E."/>
            <person name="Heiman D."/>
            <person name="Howarth C."/>
            <person name="Mehta T."/>
            <person name="Neiman D."/>
            <person name="Pearson M."/>
            <person name="Roberts A."/>
            <person name="Saif S."/>
            <person name="Shea T."/>
            <person name="Shenoy N."/>
            <person name="Sisk P."/>
            <person name="Stolte C."/>
            <person name="Sykes S."/>
            <person name="White J."/>
            <person name="Yandava C."/>
            <person name="Burger G."/>
            <person name="Gray M.W."/>
            <person name="Holland P.W.H."/>
            <person name="King N."/>
            <person name="Lang F.B.F."/>
            <person name="Roger A.J."/>
            <person name="Ruiz-Trillo I."/>
            <person name="Haas B."/>
            <person name="Nusbaum C."/>
            <person name="Birren B."/>
        </authorList>
    </citation>
    <scope>NUCLEOTIDE SEQUENCE [LARGE SCALE GENOMIC DNA]</scope>
    <source>
        <strain evidence="1 2">JP610</strain>
    </source>
</reference>
<evidence type="ECO:0000313" key="1">
    <source>
        <dbReference type="EMBL" id="KNC76312.1"/>
    </source>
</evidence>
<proteinExistence type="predicted"/>
<dbReference type="AlphaFoldDB" id="A0A0L0FHQ3"/>
<dbReference type="EMBL" id="KQ243157">
    <property type="protein sequence ID" value="KNC76312.1"/>
    <property type="molecule type" value="Genomic_DNA"/>
</dbReference>
<protein>
    <recommendedName>
        <fullName evidence="3">F-box domain-containing protein</fullName>
    </recommendedName>
</protein>
<name>A0A0L0FHQ3_9EUKA</name>
<dbReference type="RefSeq" id="XP_014150214.1">
    <property type="nucleotide sequence ID" value="XM_014294739.1"/>
</dbReference>
<evidence type="ECO:0008006" key="3">
    <source>
        <dbReference type="Google" id="ProtNLM"/>
    </source>
</evidence>
<organism evidence="1 2">
    <name type="scientific">Sphaeroforma arctica JP610</name>
    <dbReference type="NCBI Taxonomy" id="667725"/>
    <lineage>
        <taxon>Eukaryota</taxon>
        <taxon>Ichthyosporea</taxon>
        <taxon>Ichthyophonida</taxon>
        <taxon>Sphaeroforma</taxon>
    </lineage>
</organism>
<dbReference type="GeneID" id="25911685"/>
<evidence type="ECO:0000313" key="2">
    <source>
        <dbReference type="Proteomes" id="UP000054560"/>
    </source>
</evidence>
<dbReference type="Proteomes" id="UP000054560">
    <property type="component" value="Unassembled WGS sequence"/>
</dbReference>
<accession>A0A0L0FHQ3</accession>